<dbReference type="InterPro" id="IPR007052">
    <property type="entry name" value="CS_dom"/>
</dbReference>
<feature type="domain" description="SHSP" evidence="4">
    <location>
        <begin position="41"/>
        <end position="154"/>
    </location>
</feature>
<evidence type="ECO:0000259" key="5">
    <source>
        <dbReference type="PROSITE" id="PS51203"/>
    </source>
</evidence>
<dbReference type="Gene3D" id="2.60.40.790">
    <property type="match status" value="1"/>
</dbReference>
<reference evidence="6 7" key="1">
    <citation type="journal article" date="2012" name="Science">
        <title>The Paleozoic origin of enzymatic lignin decomposition reconstructed from 31 fungal genomes.</title>
        <authorList>
            <person name="Floudas D."/>
            <person name="Binder M."/>
            <person name="Riley R."/>
            <person name="Barry K."/>
            <person name="Blanchette R.A."/>
            <person name="Henrissat B."/>
            <person name="Martinez A.T."/>
            <person name="Otillar R."/>
            <person name="Spatafora J.W."/>
            <person name="Yadav J.S."/>
            <person name="Aerts A."/>
            <person name="Benoit I."/>
            <person name="Boyd A."/>
            <person name="Carlson A."/>
            <person name="Copeland A."/>
            <person name="Coutinho P.M."/>
            <person name="de Vries R.P."/>
            <person name="Ferreira P."/>
            <person name="Findley K."/>
            <person name="Foster B."/>
            <person name="Gaskell J."/>
            <person name="Glotzer D."/>
            <person name="Gorecki P."/>
            <person name="Heitman J."/>
            <person name="Hesse C."/>
            <person name="Hori C."/>
            <person name="Igarashi K."/>
            <person name="Jurgens J.A."/>
            <person name="Kallen N."/>
            <person name="Kersten P."/>
            <person name="Kohler A."/>
            <person name="Kuees U."/>
            <person name="Kumar T.K.A."/>
            <person name="Kuo A."/>
            <person name="LaButti K."/>
            <person name="Larrondo L.F."/>
            <person name="Lindquist E."/>
            <person name="Ling A."/>
            <person name="Lombard V."/>
            <person name="Lucas S."/>
            <person name="Lundell T."/>
            <person name="Martin R."/>
            <person name="McLaughlin D.J."/>
            <person name="Morgenstern I."/>
            <person name="Morin E."/>
            <person name="Murat C."/>
            <person name="Nagy L.G."/>
            <person name="Nolan M."/>
            <person name="Ohm R.A."/>
            <person name="Patyshakuliyeva A."/>
            <person name="Rokas A."/>
            <person name="Ruiz-Duenas F.J."/>
            <person name="Sabat G."/>
            <person name="Salamov A."/>
            <person name="Samejima M."/>
            <person name="Schmutz J."/>
            <person name="Slot J.C."/>
            <person name="St John F."/>
            <person name="Stenlid J."/>
            <person name="Sun H."/>
            <person name="Sun S."/>
            <person name="Syed K."/>
            <person name="Tsang A."/>
            <person name="Wiebenga A."/>
            <person name="Young D."/>
            <person name="Pisabarro A."/>
            <person name="Eastwood D.C."/>
            <person name="Martin F."/>
            <person name="Cullen D."/>
            <person name="Grigoriev I.V."/>
            <person name="Hibbett D.S."/>
        </authorList>
    </citation>
    <scope>NUCLEOTIDE SEQUENCE [LARGE SCALE GENOMIC DNA]</scope>
    <source>
        <strain evidence="6 7">MD-104</strain>
    </source>
</reference>
<organism evidence="6 7">
    <name type="scientific">Wolfiporia cocos (strain MD-104)</name>
    <name type="common">Brown rot fungus</name>
    <dbReference type="NCBI Taxonomy" id="742152"/>
    <lineage>
        <taxon>Eukaryota</taxon>
        <taxon>Fungi</taxon>
        <taxon>Dikarya</taxon>
        <taxon>Basidiomycota</taxon>
        <taxon>Agaricomycotina</taxon>
        <taxon>Agaricomycetes</taxon>
        <taxon>Polyporales</taxon>
        <taxon>Phaeolaceae</taxon>
        <taxon>Wolfiporia</taxon>
    </lineage>
</organism>
<accession>A0A2H3IVS0</accession>
<dbReference type="InterPro" id="IPR008978">
    <property type="entry name" value="HSP20-like_chaperone"/>
</dbReference>
<dbReference type="Proteomes" id="UP000218811">
    <property type="component" value="Unassembled WGS sequence"/>
</dbReference>
<dbReference type="OMA" id="PFQGFAF"/>
<evidence type="ECO:0000259" key="4">
    <source>
        <dbReference type="PROSITE" id="PS01031"/>
    </source>
</evidence>
<dbReference type="CDD" id="cd06464">
    <property type="entry name" value="ACD_sHsps-like"/>
    <property type="match status" value="1"/>
</dbReference>
<dbReference type="InterPro" id="IPR002068">
    <property type="entry name" value="A-crystallin/Hsp20_dom"/>
</dbReference>
<sequence length="154" mass="17573">MSYPHFFYDPFAEFNRLLDDALTERNMGYPQGQGQIQRRPDNRSVAWPRIDVHENSQTNQVEATFELPGLRKEDVSIDVHNNRLTVSGESKQSTERNEAGYAVRERQYGKFSRTLQLPAGINTNDIKASMENGLLTVSFPRAAPQEGPKRITVF</sequence>
<gene>
    <name evidence="6" type="ORF">WOLCODRAFT_141951</name>
</gene>
<evidence type="ECO:0000313" key="6">
    <source>
        <dbReference type="EMBL" id="PCH34056.1"/>
    </source>
</evidence>
<keyword evidence="1 6" id="KW-0346">Stress response</keyword>
<comment type="similarity">
    <text evidence="2 3">Belongs to the small heat shock protein (HSP20) family.</text>
</comment>
<dbReference type="AlphaFoldDB" id="A0A2H3IVS0"/>
<keyword evidence="7" id="KW-1185">Reference proteome</keyword>
<feature type="domain" description="CS" evidence="5">
    <location>
        <begin position="45"/>
        <end position="152"/>
    </location>
</feature>
<dbReference type="PANTHER" id="PTHR11527">
    <property type="entry name" value="HEAT-SHOCK PROTEIN 20 FAMILY MEMBER"/>
    <property type="match status" value="1"/>
</dbReference>
<dbReference type="PROSITE" id="PS01031">
    <property type="entry name" value="SHSP"/>
    <property type="match status" value="1"/>
</dbReference>
<evidence type="ECO:0000256" key="1">
    <source>
        <dbReference type="ARBA" id="ARBA00023016"/>
    </source>
</evidence>
<dbReference type="EMBL" id="KB467831">
    <property type="protein sequence ID" value="PCH34056.1"/>
    <property type="molecule type" value="Genomic_DNA"/>
</dbReference>
<dbReference type="SUPFAM" id="SSF49764">
    <property type="entry name" value="HSP20-like chaperones"/>
    <property type="match status" value="1"/>
</dbReference>
<dbReference type="STRING" id="742152.A0A2H3IVS0"/>
<protein>
    <submittedName>
        <fullName evidence="6">Small heat shock protein</fullName>
    </submittedName>
</protein>
<evidence type="ECO:0000256" key="2">
    <source>
        <dbReference type="PROSITE-ProRule" id="PRU00285"/>
    </source>
</evidence>
<evidence type="ECO:0000256" key="3">
    <source>
        <dbReference type="RuleBase" id="RU003616"/>
    </source>
</evidence>
<dbReference type="Pfam" id="PF00011">
    <property type="entry name" value="HSP20"/>
    <property type="match status" value="1"/>
</dbReference>
<dbReference type="OrthoDB" id="1431247at2759"/>
<dbReference type="PROSITE" id="PS51203">
    <property type="entry name" value="CS"/>
    <property type="match status" value="1"/>
</dbReference>
<proteinExistence type="inferred from homology"/>
<name>A0A2H3IVS0_WOLCO</name>
<dbReference type="InterPro" id="IPR031107">
    <property type="entry name" value="Small_HSP"/>
</dbReference>
<evidence type="ECO:0000313" key="7">
    <source>
        <dbReference type="Proteomes" id="UP000218811"/>
    </source>
</evidence>